<dbReference type="AlphaFoldDB" id="A0A6G1BR64"/>
<accession>A0A6G1BR64</accession>
<feature type="signal peptide" evidence="1">
    <location>
        <begin position="1"/>
        <end position="28"/>
    </location>
</feature>
<keyword evidence="3" id="KW-1185">Reference proteome</keyword>
<evidence type="ECO:0000313" key="2">
    <source>
        <dbReference type="EMBL" id="KAF0890548.1"/>
    </source>
</evidence>
<protein>
    <recommendedName>
        <fullName evidence="4">Phytocyanin domain-containing protein</fullName>
    </recommendedName>
</protein>
<reference evidence="2 3" key="1">
    <citation type="submission" date="2019-11" db="EMBL/GenBank/DDBJ databases">
        <title>Whole genome sequence of Oryza granulata.</title>
        <authorList>
            <person name="Li W."/>
        </authorList>
    </citation>
    <scope>NUCLEOTIDE SEQUENCE [LARGE SCALE GENOMIC DNA]</scope>
    <source>
        <strain evidence="3">cv. Menghai</strain>
        <tissue evidence="2">Leaf</tissue>
    </source>
</reference>
<proteinExistence type="predicted"/>
<dbReference type="EMBL" id="SPHZ02000011">
    <property type="protein sequence ID" value="KAF0890548.1"/>
    <property type="molecule type" value="Genomic_DNA"/>
</dbReference>
<name>A0A6G1BR64_9ORYZ</name>
<evidence type="ECO:0000256" key="1">
    <source>
        <dbReference type="SAM" id="SignalP"/>
    </source>
</evidence>
<keyword evidence="1" id="KW-0732">Signal</keyword>
<sequence length="70" mass="7476">MARQGGGADMAGILVVVTLLLLQGRGGAEPAENSREWPVGDSEGWSMGVMGWPNYKPFRAGDVLRMFLPA</sequence>
<organism evidence="2 3">
    <name type="scientific">Oryza meyeriana var. granulata</name>
    <dbReference type="NCBI Taxonomy" id="110450"/>
    <lineage>
        <taxon>Eukaryota</taxon>
        <taxon>Viridiplantae</taxon>
        <taxon>Streptophyta</taxon>
        <taxon>Embryophyta</taxon>
        <taxon>Tracheophyta</taxon>
        <taxon>Spermatophyta</taxon>
        <taxon>Magnoliopsida</taxon>
        <taxon>Liliopsida</taxon>
        <taxon>Poales</taxon>
        <taxon>Poaceae</taxon>
        <taxon>BOP clade</taxon>
        <taxon>Oryzoideae</taxon>
        <taxon>Oryzeae</taxon>
        <taxon>Oryzinae</taxon>
        <taxon>Oryza</taxon>
        <taxon>Oryza meyeriana</taxon>
    </lineage>
</organism>
<dbReference type="Proteomes" id="UP000479710">
    <property type="component" value="Unassembled WGS sequence"/>
</dbReference>
<evidence type="ECO:0008006" key="4">
    <source>
        <dbReference type="Google" id="ProtNLM"/>
    </source>
</evidence>
<feature type="chain" id="PRO_5026247282" description="Phytocyanin domain-containing protein" evidence="1">
    <location>
        <begin position="29"/>
        <end position="70"/>
    </location>
</feature>
<gene>
    <name evidence="2" type="ORF">E2562_003763</name>
</gene>
<dbReference type="OrthoDB" id="605074at2759"/>
<comment type="caution">
    <text evidence="2">The sequence shown here is derived from an EMBL/GenBank/DDBJ whole genome shotgun (WGS) entry which is preliminary data.</text>
</comment>
<evidence type="ECO:0000313" key="3">
    <source>
        <dbReference type="Proteomes" id="UP000479710"/>
    </source>
</evidence>